<dbReference type="Gene3D" id="2.40.30.170">
    <property type="match status" value="1"/>
</dbReference>
<dbReference type="Gene3D" id="1.10.287.470">
    <property type="entry name" value="Helix hairpin bin"/>
    <property type="match status" value="3"/>
</dbReference>
<evidence type="ECO:0000313" key="5">
    <source>
        <dbReference type="EMBL" id="EEH13795.1"/>
    </source>
</evidence>
<dbReference type="Pfam" id="PF25881">
    <property type="entry name" value="HH_YBHG"/>
    <property type="match status" value="1"/>
</dbReference>
<evidence type="ECO:0000259" key="4">
    <source>
        <dbReference type="Pfam" id="PF25881"/>
    </source>
</evidence>
<comment type="caution">
    <text evidence="5">The sequence shown here is derived from an EMBL/GenBank/DDBJ whole genome shotgun (WGS) entry which is preliminary data.</text>
</comment>
<dbReference type="AlphaFoldDB" id="C0GA31"/>
<comment type="subcellular location">
    <subcellularLocation>
        <location evidence="1">Cell envelope</location>
    </subcellularLocation>
</comment>
<evidence type="ECO:0000256" key="2">
    <source>
        <dbReference type="ARBA" id="ARBA00023054"/>
    </source>
</evidence>
<feature type="domain" description="YbhG-like alpha-helical hairpin" evidence="4">
    <location>
        <begin position="87"/>
        <end position="210"/>
    </location>
</feature>
<dbReference type="Proteomes" id="UP000003678">
    <property type="component" value="Unassembled WGS sequence"/>
</dbReference>
<name>C0GA31_9HYPH</name>
<protein>
    <submittedName>
        <fullName evidence="5">HlyD family secretion protein</fullName>
    </submittedName>
</protein>
<accession>C0GA31</accession>
<gene>
    <name evidence="5" type="ORF">BCETI_6000776</name>
</gene>
<evidence type="ECO:0000256" key="1">
    <source>
        <dbReference type="ARBA" id="ARBA00004196"/>
    </source>
</evidence>
<evidence type="ECO:0000313" key="6">
    <source>
        <dbReference type="Proteomes" id="UP000003678"/>
    </source>
</evidence>
<dbReference type="PANTHER" id="PTHR32347">
    <property type="entry name" value="EFFLUX SYSTEM COMPONENT YKNX-RELATED"/>
    <property type="match status" value="1"/>
</dbReference>
<dbReference type="InterPro" id="IPR059052">
    <property type="entry name" value="HH_YbhG-like"/>
</dbReference>
<dbReference type="PANTHER" id="PTHR32347:SF23">
    <property type="entry name" value="BLL5650 PROTEIN"/>
    <property type="match status" value="1"/>
</dbReference>
<feature type="coiled-coil region" evidence="3">
    <location>
        <begin position="86"/>
        <end position="141"/>
    </location>
</feature>
<proteinExistence type="predicted"/>
<dbReference type="SUPFAM" id="SSF111369">
    <property type="entry name" value="HlyD-like secretion proteins"/>
    <property type="match status" value="1"/>
</dbReference>
<dbReference type="GO" id="GO:0030313">
    <property type="term" value="C:cell envelope"/>
    <property type="evidence" value="ECO:0007669"/>
    <property type="project" value="UniProtKB-SubCell"/>
</dbReference>
<dbReference type="EMBL" id="ACJD01000006">
    <property type="protein sequence ID" value="EEH13795.1"/>
    <property type="molecule type" value="Genomic_DNA"/>
</dbReference>
<organism evidence="5 6">
    <name type="scientific">Brucella ceti str. Cudo</name>
    <dbReference type="NCBI Taxonomy" id="595497"/>
    <lineage>
        <taxon>Bacteria</taxon>
        <taxon>Pseudomonadati</taxon>
        <taxon>Pseudomonadota</taxon>
        <taxon>Alphaproteobacteria</taxon>
        <taxon>Hyphomicrobiales</taxon>
        <taxon>Brucellaceae</taxon>
        <taxon>Brucella/Ochrobactrum group</taxon>
        <taxon>Brucella</taxon>
    </lineage>
</organism>
<dbReference type="InterPro" id="IPR050465">
    <property type="entry name" value="UPF0194_transport"/>
</dbReference>
<dbReference type="Gene3D" id="2.40.50.100">
    <property type="match status" value="2"/>
</dbReference>
<keyword evidence="2 3" id="KW-0175">Coiled coil</keyword>
<sequence>MPLCWMRAAPQAHNSLWLTGGNNAMSLLCVIPFVSSLFAACGTQSLAVGYVEGEFVQLAPLQVAQVRDIAVKRGDRVEAGEPIATVEDTDARIAVAQAEAALAQAQVQLANLQVGKRPEEIAVLEAAVRSARAQADDAQRTLLRTRDLARRGVATQAQLDDAATQLEVAEAAIGQSTANLAVGKLPARPEEIKAAENAVKSAEAQLQTAKWQRAQRTIEAPAAGRITDVVRNPGDIAGPSAPVLTMLPDGAVKLKVYIPEERFSDVAVGSVLSVHCDGCAPGLQARVSYVSPDPEFTPPVIYSLETRQKLVYLVEAHPVDPASPLQPGQIVDVDLGAK</sequence>
<evidence type="ECO:0000256" key="3">
    <source>
        <dbReference type="SAM" id="Coils"/>
    </source>
</evidence>
<reference evidence="5 6" key="1">
    <citation type="submission" date="2009-03" db="EMBL/GenBank/DDBJ databases">
        <authorList>
            <person name="Setubal J.C."/>
            <person name="Boyle S."/>
            <person name="Crasta O.R."/>
            <person name="Gillespie J.J."/>
            <person name="Kenyon R.W."/>
            <person name="Lu J."/>
            <person name="Mane S."/>
            <person name="Nagrani S."/>
            <person name="Shallom J.M."/>
            <person name="Shallom S."/>
            <person name="Shukla M."/>
            <person name="Snyder E.E."/>
            <person name="Sobral B.W."/>
            <person name="Wattam A.R."/>
            <person name="Will R."/>
            <person name="Williams K."/>
            <person name="Yoo H."/>
            <person name="Bruce D.H."/>
            <person name="Detter C."/>
            <person name="Munk C."/>
            <person name="Brettin T.S."/>
            <person name="Ficht T."/>
        </authorList>
    </citation>
    <scope>NUCLEOTIDE SEQUENCE [LARGE SCALE GENOMIC DNA]</scope>
    <source>
        <strain evidence="5 6">Cudo</strain>
    </source>
</reference>